<protein>
    <submittedName>
        <fullName evidence="2">Uncharacterized protein</fullName>
    </submittedName>
</protein>
<accession>A0A9P8ZX74</accession>
<evidence type="ECO:0000256" key="1">
    <source>
        <dbReference type="SAM" id="MobiDB-lite"/>
    </source>
</evidence>
<name>A0A9P8ZX74_9PEZI</name>
<keyword evidence="3" id="KW-1185">Reference proteome</keyword>
<dbReference type="EMBL" id="JAGPXC010000005">
    <property type="protein sequence ID" value="KAH6653687.1"/>
    <property type="molecule type" value="Genomic_DNA"/>
</dbReference>
<dbReference type="RefSeq" id="XP_045957964.1">
    <property type="nucleotide sequence ID" value="XM_046100295.1"/>
</dbReference>
<dbReference type="GeneID" id="70129187"/>
<feature type="region of interest" description="Disordered" evidence="1">
    <location>
        <begin position="80"/>
        <end position="99"/>
    </location>
</feature>
<dbReference type="AlphaFoldDB" id="A0A9P8ZX74"/>
<comment type="caution">
    <text evidence="2">The sequence shown here is derived from an EMBL/GenBank/DDBJ whole genome shotgun (WGS) entry which is preliminary data.</text>
</comment>
<dbReference type="Proteomes" id="UP000758603">
    <property type="component" value="Unassembled WGS sequence"/>
</dbReference>
<reference evidence="2" key="1">
    <citation type="journal article" date="2021" name="Nat. Commun.">
        <title>Genetic determinants of endophytism in the Arabidopsis root mycobiome.</title>
        <authorList>
            <person name="Mesny F."/>
            <person name="Miyauchi S."/>
            <person name="Thiergart T."/>
            <person name="Pickel B."/>
            <person name="Atanasova L."/>
            <person name="Karlsson M."/>
            <person name="Huettel B."/>
            <person name="Barry K.W."/>
            <person name="Haridas S."/>
            <person name="Chen C."/>
            <person name="Bauer D."/>
            <person name="Andreopoulos W."/>
            <person name="Pangilinan J."/>
            <person name="LaButti K."/>
            <person name="Riley R."/>
            <person name="Lipzen A."/>
            <person name="Clum A."/>
            <person name="Drula E."/>
            <person name="Henrissat B."/>
            <person name="Kohler A."/>
            <person name="Grigoriev I.V."/>
            <person name="Martin F.M."/>
            <person name="Hacquard S."/>
        </authorList>
    </citation>
    <scope>NUCLEOTIDE SEQUENCE</scope>
    <source>
        <strain evidence="2">MPI-SDFR-AT-0073</strain>
    </source>
</reference>
<organism evidence="2 3">
    <name type="scientific">Truncatella angustata</name>
    <dbReference type="NCBI Taxonomy" id="152316"/>
    <lineage>
        <taxon>Eukaryota</taxon>
        <taxon>Fungi</taxon>
        <taxon>Dikarya</taxon>
        <taxon>Ascomycota</taxon>
        <taxon>Pezizomycotina</taxon>
        <taxon>Sordariomycetes</taxon>
        <taxon>Xylariomycetidae</taxon>
        <taxon>Amphisphaeriales</taxon>
        <taxon>Sporocadaceae</taxon>
        <taxon>Truncatella</taxon>
    </lineage>
</organism>
<evidence type="ECO:0000313" key="2">
    <source>
        <dbReference type="EMBL" id="KAH6653687.1"/>
    </source>
</evidence>
<proteinExistence type="predicted"/>
<evidence type="ECO:0000313" key="3">
    <source>
        <dbReference type="Proteomes" id="UP000758603"/>
    </source>
</evidence>
<sequence>MYLRTCHPRVGPVEPFPQHVVSRPDDHAGVQGSSTINKGFLSQIKEQILSNNAFLLSLNGYTGEAALHVPDRVMIGGARSPARASLRPGSRAPLDSRVPPPSTTLLRIWNTGSGILQSILSRRKLKNLLRRSVDALGQEDHGNQG</sequence>
<gene>
    <name evidence="2" type="ORF">BKA67DRAFT_537303</name>
</gene>